<dbReference type="AlphaFoldDB" id="A0A811U7Q6"/>
<comment type="caution">
    <text evidence="2">The sequence shown here is derived from an EMBL/GenBank/DDBJ whole genome shotgun (WGS) entry which is preliminary data.</text>
</comment>
<proteinExistence type="predicted"/>
<evidence type="ECO:0000313" key="3">
    <source>
        <dbReference type="Proteomes" id="UP000606786"/>
    </source>
</evidence>
<reference evidence="2" key="1">
    <citation type="submission" date="2020-11" db="EMBL/GenBank/DDBJ databases">
        <authorList>
            <person name="Whitehead M."/>
        </authorList>
    </citation>
    <scope>NUCLEOTIDE SEQUENCE</scope>
    <source>
        <strain evidence="2">EGII</strain>
    </source>
</reference>
<feature type="region of interest" description="Disordered" evidence="1">
    <location>
        <begin position="1"/>
        <end position="28"/>
    </location>
</feature>
<dbReference type="Proteomes" id="UP000606786">
    <property type="component" value="Unassembled WGS sequence"/>
</dbReference>
<gene>
    <name evidence="2" type="ORF">CCAP1982_LOCUS4011</name>
</gene>
<accession>A0A811U7Q6</accession>
<dbReference type="EMBL" id="CAJHJT010000001">
    <property type="protein sequence ID" value="CAD6995292.1"/>
    <property type="molecule type" value="Genomic_DNA"/>
</dbReference>
<evidence type="ECO:0000256" key="1">
    <source>
        <dbReference type="SAM" id="MobiDB-lite"/>
    </source>
</evidence>
<evidence type="ECO:0000313" key="2">
    <source>
        <dbReference type="EMBL" id="CAD6995292.1"/>
    </source>
</evidence>
<sequence>MLQRELSPQTTIDDEAKPKNTNSILRGLPRARAVGGRAVAVGWRQAHPTLSAPPYQKRVIRIH</sequence>
<name>A0A811U7Q6_CERCA</name>
<organism evidence="2 3">
    <name type="scientific">Ceratitis capitata</name>
    <name type="common">Mediterranean fruit fly</name>
    <name type="synonym">Tephritis capitata</name>
    <dbReference type="NCBI Taxonomy" id="7213"/>
    <lineage>
        <taxon>Eukaryota</taxon>
        <taxon>Metazoa</taxon>
        <taxon>Ecdysozoa</taxon>
        <taxon>Arthropoda</taxon>
        <taxon>Hexapoda</taxon>
        <taxon>Insecta</taxon>
        <taxon>Pterygota</taxon>
        <taxon>Neoptera</taxon>
        <taxon>Endopterygota</taxon>
        <taxon>Diptera</taxon>
        <taxon>Brachycera</taxon>
        <taxon>Muscomorpha</taxon>
        <taxon>Tephritoidea</taxon>
        <taxon>Tephritidae</taxon>
        <taxon>Ceratitis</taxon>
        <taxon>Ceratitis</taxon>
    </lineage>
</organism>
<feature type="compositionally biased region" description="Polar residues" evidence="1">
    <location>
        <begin position="1"/>
        <end position="11"/>
    </location>
</feature>
<keyword evidence="3" id="KW-1185">Reference proteome</keyword>
<protein>
    <submittedName>
        <fullName evidence="2">(Mediterranean fruit fly) hypothetical protein</fullName>
    </submittedName>
</protein>